<evidence type="ECO:0000313" key="2">
    <source>
        <dbReference type="Proteomes" id="UP001589568"/>
    </source>
</evidence>
<name>A0ABV5P2X2_9ACTN</name>
<evidence type="ECO:0000313" key="1">
    <source>
        <dbReference type="EMBL" id="MFB9476923.1"/>
    </source>
</evidence>
<protein>
    <submittedName>
        <fullName evidence="1">Uncharacterized protein</fullName>
    </submittedName>
</protein>
<sequence>MTLLIDTLTVALQPGLDLLLPVAKGLLDGAANFLGIVGGFIGDLLSVSGGGSPEEGWQSAVVEEAHRLLTIDPGDLAV</sequence>
<dbReference type="RefSeq" id="WP_345410466.1">
    <property type="nucleotide sequence ID" value="NZ_BAAAXS010000002.1"/>
</dbReference>
<dbReference type="Proteomes" id="UP001589568">
    <property type="component" value="Unassembled WGS sequence"/>
</dbReference>
<accession>A0ABV5P2X2</accession>
<keyword evidence="2" id="KW-1185">Reference proteome</keyword>
<proteinExistence type="predicted"/>
<reference evidence="1 2" key="1">
    <citation type="submission" date="2024-09" db="EMBL/GenBank/DDBJ databases">
        <authorList>
            <person name="Sun Q."/>
            <person name="Mori K."/>
        </authorList>
    </citation>
    <scope>NUCLEOTIDE SEQUENCE [LARGE SCALE GENOMIC DNA]</scope>
    <source>
        <strain evidence="1 2">JCM 3324</strain>
    </source>
</reference>
<dbReference type="EMBL" id="JBHMCF010000057">
    <property type="protein sequence ID" value="MFB9476923.1"/>
    <property type="molecule type" value="Genomic_DNA"/>
</dbReference>
<comment type="caution">
    <text evidence="1">The sequence shown here is derived from an EMBL/GenBank/DDBJ whole genome shotgun (WGS) entry which is preliminary data.</text>
</comment>
<organism evidence="1 2">
    <name type="scientific">Nonomuraea salmonea</name>
    <dbReference type="NCBI Taxonomy" id="46181"/>
    <lineage>
        <taxon>Bacteria</taxon>
        <taxon>Bacillati</taxon>
        <taxon>Actinomycetota</taxon>
        <taxon>Actinomycetes</taxon>
        <taxon>Streptosporangiales</taxon>
        <taxon>Streptosporangiaceae</taxon>
        <taxon>Nonomuraea</taxon>
    </lineage>
</organism>
<gene>
    <name evidence="1" type="ORF">ACFFR3_46165</name>
</gene>